<dbReference type="Gene3D" id="3.40.50.1820">
    <property type="entry name" value="alpha/beta hydrolase"/>
    <property type="match status" value="1"/>
</dbReference>
<keyword evidence="1 2" id="KW-0732">Signal</keyword>
<dbReference type="EMBL" id="JAHESF010000002">
    <property type="protein sequence ID" value="MBT1695637.1"/>
    <property type="molecule type" value="Genomic_DNA"/>
</dbReference>
<dbReference type="InterPro" id="IPR050955">
    <property type="entry name" value="Plant_Biomass_Hydrol_Est"/>
</dbReference>
<dbReference type="SUPFAM" id="SSF53474">
    <property type="entry name" value="alpha/beta-Hydrolases"/>
    <property type="match status" value="1"/>
</dbReference>
<evidence type="ECO:0000256" key="2">
    <source>
        <dbReference type="SAM" id="SignalP"/>
    </source>
</evidence>
<dbReference type="RefSeq" id="WP_254160174.1">
    <property type="nucleotide sequence ID" value="NZ_JAHESF010000002.1"/>
</dbReference>
<accession>A0AAP2DIH9</accession>
<feature type="signal peptide" evidence="2">
    <location>
        <begin position="1"/>
        <end position="20"/>
    </location>
</feature>
<dbReference type="Proteomes" id="UP001319200">
    <property type="component" value="Unassembled WGS sequence"/>
</dbReference>
<gene>
    <name evidence="3" type="ORF">KK083_02035</name>
</gene>
<dbReference type="Pfam" id="PF00756">
    <property type="entry name" value="Esterase"/>
    <property type="match status" value="1"/>
</dbReference>
<name>A0AAP2DIH9_9BACT</name>
<dbReference type="PANTHER" id="PTHR43037">
    <property type="entry name" value="UNNAMED PRODUCT-RELATED"/>
    <property type="match status" value="1"/>
</dbReference>
<sequence>MNINIKLRFLFVLLSALLTAACSQEDEILPAPQESPATESAAVPVPAPVLTTKADSTKADSAAYRYATFRNMPYRILFPKNYDPAKQYPMLVFLHGIGERGSDNELQLRWGASLFQTDSLREKYPAFIVFPQCLTDHYWFDSWGTETLKGLIDSMGKEHKIGHVYIGGLSMGAYGTYAMTSRYPGFFTGAVAISGDGDSNKAPVMARARWRIFAGKKDYIVSSDKSEKMAAALRKSGASVSFTLYPGADHTGSWVNAFAEPDFVSWIFSDPK</sequence>
<keyword evidence="4" id="KW-1185">Reference proteome</keyword>
<dbReference type="GO" id="GO:0016787">
    <property type="term" value="F:hydrolase activity"/>
    <property type="evidence" value="ECO:0007669"/>
    <property type="project" value="UniProtKB-KW"/>
</dbReference>
<dbReference type="AlphaFoldDB" id="A0AAP2DIH9"/>
<evidence type="ECO:0000313" key="4">
    <source>
        <dbReference type="Proteomes" id="UP001319200"/>
    </source>
</evidence>
<dbReference type="PANTHER" id="PTHR43037:SF1">
    <property type="entry name" value="BLL1128 PROTEIN"/>
    <property type="match status" value="1"/>
</dbReference>
<evidence type="ECO:0000256" key="1">
    <source>
        <dbReference type="ARBA" id="ARBA00022729"/>
    </source>
</evidence>
<evidence type="ECO:0000313" key="3">
    <source>
        <dbReference type="EMBL" id="MBT1695637.1"/>
    </source>
</evidence>
<organism evidence="3 4">
    <name type="scientific">Chryseosolibacter histidini</name>
    <dbReference type="NCBI Taxonomy" id="2782349"/>
    <lineage>
        <taxon>Bacteria</taxon>
        <taxon>Pseudomonadati</taxon>
        <taxon>Bacteroidota</taxon>
        <taxon>Cytophagia</taxon>
        <taxon>Cytophagales</taxon>
        <taxon>Chryseotaleaceae</taxon>
        <taxon>Chryseosolibacter</taxon>
    </lineage>
</organism>
<proteinExistence type="predicted"/>
<keyword evidence="3" id="KW-0378">Hydrolase</keyword>
<dbReference type="InterPro" id="IPR029058">
    <property type="entry name" value="AB_hydrolase_fold"/>
</dbReference>
<feature type="chain" id="PRO_5042817188" evidence="2">
    <location>
        <begin position="21"/>
        <end position="272"/>
    </location>
</feature>
<dbReference type="PROSITE" id="PS51257">
    <property type="entry name" value="PROKAR_LIPOPROTEIN"/>
    <property type="match status" value="1"/>
</dbReference>
<reference evidence="3 4" key="1">
    <citation type="submission" date="2021-05" db="EMBL/GenBank/DDBJ databases">
        <title>A Polyphasic approach of four new species of the genus Ohtaekwangia: Ohtaekwangia histidinii sp. nov., Ohtaekwangia cretensis sp. nov., Ohtaekwangia indiensis sp. nov., Ohtaekwangia reichenbachii sp. nov. from diverse environment.</title>
        <authorList>
            <person name="Octaviana S."/>
        </authorList>
    </citation>
    <scope>NUCLEOTIDE SEQUENCE [LARGE SCALE GENOMIC DNA]</scope>
    <source>
        <strain evidence="3 4">PWU4</strain>
    </source>
</reference>
<comment type="caution">
    <text evidence="3">The sequence shown here is derived from an EMBL/GenBank/DDBJ whole genome shotgun (WGS) entry which is preliminary data.</text>
</comment>
<dbReference type="InterPro" id="IPR000801">
    <property type="entry name" value="Esterase-like"/>
</dbReference>
<protein>
    <submittedName>
        <fullName evidence="3">Dienelactone hydrolase family protein</fullName>
    </submittedName>
</protein>